<sequence length="86" mass="9414">MAGTTFTQYTDSKTLARDSQAVLSEQRSVFISADIKRDRIAFSMADDAHSSQMIFTAEQARAIATELLACADARDALRTVKPSQRG</sequence>
<name>A0A6N1WXS5_9BURK</name>
<evidence type="ECO:0000313" key="2">
    <source>
        <dbReference type="Proteomes" id="UP000509579"/>
    </source>
</evidence>
<evidence type="ECO:0000313" key="1">
    <source>
        <dbReference type="EMBL" id="QKV52024.1"/>
    </source>
</evidence>
<dbReference type="Proteomes" id="UP000509579">
    <property type="component" value="Chromosome"/>
</dbReference>
<organism evidence="1 2">
    <name type="scientific">Comamonas antarctica</name>
    <dbReference type="NCBI Taxonomy" id="2743470"/>
    <lineage>
        <taxon>Bacteria</taxon>
        <taxon>Pseudomonadati</taxon>
        <taxon>Pseudomonadota</taxon>
        <taxon>Betaproteobacteria</taxon>
        <taxon>Burkholderiales</taxon>
        <taxon>Comamonadaceae</taxon>
        <taxon>Comamonas</taxon>
    </lineage>
</organism>
<accession>A0A6N1WXS5</accession>
<proteinExistence type="predicted"/>
<dbReference type="EMBL" id="CP054840">
    <property type="protein sequence ID" value="QKV52024.1"/>
    <property type="molecule type" value="Genomic_DNA"/>
</dbReference>
<dbReference type="AlphaFoldDB" id="A0A6N1WXS5"/>
<keyword evidence="2" id="KW-1185">Reference proteome</keyword>
<protein>
    <submittedName>
        <fullName evidence="1">Uncharacterized protein</fullName>
    </submittedName>
</protein>
<dbReference type="KEGG" id="aant:HUK68_03400"/>
<dbReference type="RefSeq" id="WP_175502926.1">
    <property type="nucleotide sequence ID" value="NZ_CP054840.1"/>
</dbReference>
<gene>
    <name evidence="1" type="ORF">HUK68_03400</name>
</gene>
<reference evidence="1 2" key="1">
    <citation type="submission" date="2020-06" db="EMBL/GenBank/DDBJ databases">
        <title>Acidovorax antarctica sp. nov., isolated from Corinth ice sheet soil, Antarctic Fields Peninsula.</title>
        <authorList>
            <person name="Xu Q."/>
            <person name="Peng F."/>
        </authorList>
    </citation>
    <scope>NUCLEOTIDE SEQUENCE [LARGE SCALE GENOMIC DNA]</scope>
    <source>
        <strain evidence="1 2">16-35-5</strain>
    </source>
</reference>